<dbReference type="EMBL" id="FNAG01000006">
    <property type="protein sequence ID" value="SDD74729.1"/>
    <property type="molecule type" value="Genomic_DNA"/>
</dbReference>
<sequence length="255" mass="27714">MSNLSLQPSTLVMLSLATVSVAHAEVREDWRCDRPAHFYPPIGCALWGDNLDEGLCTSYLATGNWHCLSSWTPMPRGGGYEDHEMMLKSLPALSLPLPVEFALHDPRDSGRSLRLALDSQALGYGVGSSLPVLELQAMDGKRSGVSLQIERDGHGGFELLVRALGESRPLARLPLAQGRSSVLVDWRIDELNGPQLKVSSGQQSVEVGLPTLDANTRLQLWRSRGLELHFDVGARRPEGGKAASAEGSGPEMQQR</sequence>
<name>A0A1G6X966_9GAMM</name>
<evidence type="ECO:0000313" key="3">
    <source>
        <dbReference type="EMBL" id="SDD74729.1"/>
    </source>
</evidence>
<reference evidence="3 4" key="1">
    <citation type="submission" date="2016-10" db="EMBL/GenBank/DDBJ databases">
        <authorList>
            <person name="de Groot N.N."/>
        </authorList>
    </citation>
    <scope>NUCLEOTIDE SEQUENCE [LARGE SCALE GENOMIC DNA]</scope>
    <source>
        <strain evidence="3 4">DSM 16957</strain>
    </source>
</reference>
<feature type="signal peptide" evidence="2">
    <location>
        <begin position="1"/>
        <end position="24"/>
    </location>
</feature>
<accession>A0A1G6X966</accession>
<feature type="compositionally biased region" description="Low complexity" evidence="1">
    <location>
        <begin position="240"/>
        <end position="255"/>
    </location>
</feature>
<keyword evidence="4" id="KW-1185">Reference proteome</keyword>
<dbReference type="STRING" id="265719.SAMN04488509_106109"/>
<proteinExistence type="predicted"/>
<protein>
    <submittedName>
        <fullName evidence="3">Uncharacterized protein</fullName>
    </submittedName>
</protein>
<organism evidence="3 4">
    <name type="scientific">Aquimonas voraii</name>
    <dbReference type="NCBI Taxonomy" id="265719"/>
    <lineage>
        <taxon>Bacteria</taxon>
        <taxon>Pseudomonadati</taxon>
        <taxon>Pseudomonadota</taxon>
        <taxon>Gammaproteobacteria</taxon>
        <taxon>Lysobacterales</taxon>
        <taxon>Lysobacteraceae</taxon>
        <taxon>Aquimonas</taxon>
    </lineage>
</organism>
<feature type="region of interest" description="Disordered" evidence="1">
    <location>
        <begin position="234"/>
        <end position="255"/>
    </location>
</feature>
<evidence type="ECO:0000256" key="1">
    <source>
        <dbReference type="SAM" id="MobiDB-lite"/>
    </source>
</evidence>
<evidence type="ECO:0000313" key="4">
    <source>
        <dbReference type="Proteomes" id="UP000199603"/>
    </source>
</evidence>
<keyword evidence="2" id="KW-0732">Signal</keyword>
<evidence type="ECO:0000256" key="2">
    <source>
        <dbReference type="SAM" id="SignalP"/>
    </source>
</evidence>
<dbReference type="RefSeq" id="WP_091242781.1">
    <property type="nucleotide sequence ID" value="NZ_FNAG01000006.1"/>
</dbReference>
<gene>
    <name evidence="3" type="ORF">SAMN04488509_106109</name>
</gene>
<dbReference type="Proteomes" id="UP000199603">
    <property type="component" value="Unassembled WGS sequence"/>
</dbReference>
<feature type="chain" id="PRO_5011683541" evidence="2">
    <location>
        <begin position="25"/>
        <end position="255"/>
    </location>
</feature>
<dbReference type="AlphaFoldDB" id="A0A1G6X966"/>